<dbReference type="InterPro" id="IPR036812">
    <property type="entry name" value="NAD(P)_OxRdtase_dom_sf"/>
</dbReference>
<reference evidence="6 7" key="2">
    <citation type="submission" date="2018-11" db="EMBL/GenBank/DDBJ databases">
        <authorList>
            <consortium name="Pathogen Informatics"/>
        </authorList>
    </citation>
    <scope>NUCLEOTIDE SEQUENCE [LARGE SCALE GENOMIC DNA]</scope>
</reference>
<proteinExistence type="inferred from homology"/>
<dbReference type="STRING" id="60517.A0A0R3VUY6"/>
<evidence type="ECO:0000256" key="2">
    <source>
        <dbReference type="ARBA" id="ARBA00022857"/>
    </source>
</evidence>
<keyword evidence="2" id="KW-0521">NADP</keyword>
<dbReference type="Proteomes" id="UP000282613">
    <property type="component" value="Unassembled WGS sequence"/>
</dbReference>
<sequence>MLGKNLNTDLIAFASLNSSQRGGLCVSESMALVPSITLNSGHKIPQLAFGTFDSPTDVVTKAVEVAMDAGFRHIDCAMFYRNEPEVGAAIATSMKKHNLKREDIFVTSKLWCDKHAPEDVRKTCERSIKDLGVQYLDLYLIHWPVSFQHKEGHRFNIHDLNCIVYEHHKIEDTWKAMEELVSAGLVKSIGVSNFNIRQIERILESCTIPPAVNQVEVNINWLNTKLIDFCHSKNIHIEDYAPFGSPGFMKSKEKSILENEIVVEIAHKHEKTPGQVLLRHGLQRGLIVLTKSVHPERIKSNFDVFNFELTDAEMEKLNKAGSNKRLFVIPACVLILPLSMSLSFSVLKSTRNIRSTMSTNCFAAVYSCISVRNCVSTCQPLFFLPFIALLTIKK</sequence>
<evidence type="ECO:0000313" key="8">
    <source>
        <dbReference type="WBParaSite" id="TASK_0000116501-mRNA-1"/>
    </source>
</evidence>
<keyword evidence="4" id="KW-0472">Membrane</keyword>
<dbReference type="Pfam" id="PF00248">
    <property type="entry name" value="Aldo_ket_red"/>
    <property type="match status" value="1"/>
</dbReference>
<dbReference type="PANTHER" id="PTHR11732">
    <property type="entry name" value="ALDO/KETO REDUCTASE"/>
    <property type="match status" value="1"/>
</dbReference>
<evidence type="ECO:0000256" key="3">
    <source>
        <dbReference type="ARBA" id="ARBA00023002"/>
    </source>
</evidence>
<comment type="similarity">
    <text evidence="1">Belongs to the aldo/keto reductase family.</text>
</comment>
<keyword evidence="4" id="KW-1133">Transmembrane helix</keyword>
<dbReference type="SUPFAM" id="SSF51430">
    <property type="entry name" value="NAD(P)-linked oxidoreductase"/>
    <property type="match status" value="1"/>
</dbReference>
<gene>
    <name evidence="6" type="ORF">TASK_LOCUS1166</name>
</gene>
<evidence type="ECO:0000313" key="6">
    <source>
        <dbReference type="EMBL" id="VDK22604.1"/>
    </source>
</evidence>
<reference evidence="8" key="1">
    <citation type="submission" date="2017-02" db="UniProtKB">
        <authorList>
            <consortium name="WormBaseParasite"/>
        </authorList>
    </citation>
    <scope>IDENTIFICATION</scope>
</reference>
<dbReference type="InterPro" id="IPR020471">
    <property type="entry name" value="AKR"/>
</dbReference>
<name>A0A0R3VUY6_TAEAS</name>
<evidence type="ECO:0000259" key="5">
    <source>
        <dbReference type="Pfam" id="PF00248"/>
    </source>
</evidence>
<organism evidence="8">
    <name type="scientific">Taenia asiatica</name>
    <name type="common">Asian tapeworm</name>
    <dbReference type="NCBI Taxonomy" id="60517"/>
    <lineage>
        <taxon>Eukaryota</taxon>
        <taxon>Metazoa</taxon>
        <taxon>Spiralia</taxon>
        <taxon>Lophotrochozoa</taxon>
        <taxon>Platyhelminthes</taxon>
        <taxon>Cestoda</taxon>
        <taxon>Eucestoda</taxon>
        <taxon>Cyclophyllidea</taxon>
        <taxon>Taeniidae</taxon>
        <taxon>Taenia</taxon>
    </lineage>
</organism>
<evidence type="ECO:0000256" key="4">
    <source>
        <dbReference type="SAM" id="Phobius"/>
    </source>
</evidence>
<dbReference type="InterPro" id="IPR018170">
    <property type="entry name" value="Aldo/ket_reductase_CS"/>
</dbReference>
<keyword evidence="4" id="KW-0812">Transmembrane</keyword>
<dbReference type="FunFam" id="3.20.20.100:FF:000006">
    <property type="entry name" value="Aldo-keto reductase family 1 member A1"/>
    <property type="match status" value="1"/>
</dbReference>
<dbReference type="AlphaFoldDB" id="A0A0R3VUY6"/>
<dbReference type="PROSITE" id="PS00798">
    <property type="entry name" value="ALDOKETO_REDUCTASE_1"/>
    <property type="match status" value="1"/>
</dbReference>
<dbReference type="Gene3D" id="3.20.20.100">
    <property type="entry name" value="NADP-dependent oxidoreductase domain"/>
    <property type="match status" value="1"/>
</dbReference>
<dbReference type="InterPro" id="IPR023210">
    <property type="entry name" value="NADP_OxRdtase_dom"/>
</dbReference>
<accession>A0A0R3VUY6</accession>
<evidence type="ECO:0000256" key="1">
    <source>
        <dbReference type="ARBA" id="ARBA00007905"/>
    </source>
</evidence>
<dbReference type="WBParaSite" id="TASK_0000116501-mRNA-1">
    <property type="protein sequence ID" value="TASK_0000116501-mRNA-1"/>
    <property type="gene ID" value="TASK_0000116501"/>
</dbReference>
<dbReference type="PRINTS" id="PR00069">
    <property type="entry name" value="ALDKETRDTASE"/>
</dbReference>
<protein>
    <submittedName>
        <fullName evidence="8">Aldo_ket_red domain-containing protein</fullName>
    </submittedName>
</protein>
<keyword evidence="7" id="KW-1185">Reference proteome</keyword>
<dbReference type="PROSITE" id="PS00062">
    <property type="entry name" value="ALDOKETO_REDUCTASE_2"/>
    <property type="match status" value="1"/>
</dbReference>
<feature type="domain" description="NADP-dependent oxidoreductase" evidence="5">
    <location>
        <begin position="56"/>
        <end position="320"/>
    </location>
</feature>
<keyword evidence="3" id="KW-0560">Oxidoreductase</keyword>
<evidence type="ECO:0000313" key="7">
    <source>
        <dbReference type="Proteomes" id="UP000282613"/>
    </source>
</evidence>
<feature type="transmembrane region" description="Helical" evidence="4">
    <location>
        <begin position="326"/>
        <end position="347"/>
    </location>
</feature>
<dbReference type="GO" id="GO:0016491">
    <property type="term" value="F:oxidoreductase activity"/>
    <property type="evidence" value="ECO:0007669"/>
    <property type="project" value="UniProtKB-KW"/>
</dbReference>
<dbReference type="OrthoDB" id="416253at2759"/>
<dbReference type="EMBL" id="UYRS01000247">
    <property type="protein sequence ID" value="VDK22604.1"/>
    <property type="molecule type" value="Genomic_DNA"/>
</dbReference>
<dbReference type="CDD" id="cd19071">
    <property type="entry name" value="AKR_AKR1-5-like"/>
    <property type="match status" value="1"/>
</dbReference>